<evidence type="ECO:0000313" key="2">
    <source>
        <dbReference type="Proteomes" id="UP000594263"/>
    </source>
</evidence>
<accession>A0A7N0T523</accession>
<dbReference type="Proteomes" id="UP000594263">
    <property type="component" value="Unplaced"/>
</dbReference>
<dbReference type="PANTHER" id="PTHR12809">
    <property type="entry name" value="MEDIATOR COMPLEX SUBUNIT"/>
    <property type="match status" value="1"/>
</dbReference>
<proteinExistence type="predicted"/>
<dbReference type="Gramene" id="Kaladp0022s0183.1.v1.1">
    <property type="protein sequence ID" value="Kaladp0022s0183.1.v1.1"/>
    <property type="gene ID" value="Kaladp0022s0183.v1.1"/>
</dbReference>
<organism evidence="1 2">
    <name type="scientific">Kalanchoe fedtschenkoi</name>
    <name type="common">Lavender scallops</name>
    <name type="synonym">South American air plant</name>
    <dbReference type="NCBI Taxonomy" id="63787"/>
    <lineage>
        <taxon>Eukaryota</taxon>
        <taxon>Viridiplantae</taxon>
        <taxon>Streptophyta</taxon>
        <taxon>Embryophyta</taxon>
        <taxon>Tracheophyta</taxon>
        <taxon>Spermatophyta</taxon>
        <taxon>Magnoliopsida</taxon>
        <taxon>eudicotyledons</taxon>
        <taxon>Gunneridae</taxon>
        <taxon>Pentapetalae</taxon>
        <taxon>Saxifragales</taxon>
        <taxon>Crassulaceae</taxon>
        <taxon>Kalanchoe</taxon>
    </lineage>
</organism>
<dbReference type="OMA" id="FIMENIA"/>
<evidence type="ECO:0000313" key="1">
    <source>
        <dbReference type="EnsemblPlants" id="Kaladp0022s0183.1.v1.1"/>
    </source>
</evidence>
<name>A0A7N0T523_KALFE</name>
<dbReference type="PANTHER" id="PTHR12809:SF2">
    <property type="entry name" value="MEDIATOR OF RNA POLYMERASE II TRANSCRIPTION SUBUNIT 14"/>
    <property type="match status" value="1"/>
</dbReference>
<dbReference type="InterPro" id="IPR013947">
    <property type="entry name" value="Mediator_Med14"/>
</dbReference>
<dbReference type="GO" id="GO:0003712">
    <property type="term" value="F:transcription coregulator activity"/>
    <property type="evidence" value="ECO:0007669"/>
    <property type="project" value="InterPro"/>
</dbReference>
<evidence type="ECO:0008006" key="3">
    <source>
        <dbReference type="Google" id="ProtNLM"/>
    </source>
</evidence>
<dbReference type="GO" id="GO:0006357">
    <property type="term" value="P:regulation of transcription by RNA polymerase II"/>
    <property type="evidence" value="ECO:0007669"/>
    <property type="project" value="InterPro"/>
</dbReference>
<dbReference type="GO" id="GO:0016592">
    <property type="term" value="C:mediator complex"/>
    <property type="evidence" value="ECO:0007669"/>
    <property type="project" value="InterPro"/>
</dbReference>
<keyword evidence="2" id="KW-1185">Reference proteome</keyword>
<dbReference type="AlphaFoldDB" id="A0A7N0T523"/>
<sequence>MGFPDKEGSYYLLLQLDNSFKPVFQLLKCQPDVNVVVQAKMIDSGKMPLLDDELNLSLLDLEKLLPPSTADYNSNKSRMDMLSVSNLESSTNNTGWSPSKFSSFVDNVFDHLKSLSASTQSGCSSFSPIPDGNKDSKSLLKRKIDDIIHNIPSLFGAKSDIGRCNKRKGLESTLNGLPYPQELTPPRLSCKSEGYCYADCMAEADKGNASNSIYVSAFIHVVKHCSLSINYARLINQMDSHKIPYAEEIGLTHIPSNLWLHLPFVKDYSWPYLCLQLGKTGSTNWNVKINDQYFRDLGQIQKGNLCTSWGSIVFVDNTAHVDSHIHFDLEGITLSYQSVEVNSMEKLIADIHRLSNARMFALAMQKLIEAKSNQKESNGSKKSGQFRKLFKIDKVGLTSLWFTYDYGGMTRFVVEWEPDKKGCTLTVSPEHLWPHTKFLEDFVNEAEVASLLDCISLTAGPLHALAAATRTARPALASVIPEAACNAFYTQKHSRHVLSDGLLPCSPATYSAHVAPSSKLNSATSISKGALGNSIPNVTPLLAAVRVGPGMVASSLLPTDVSIVLRSPYWIQIIYRKILAIDMRCFAGDQVWLQPATPPKGGPSVGGSLSCPQFRPFIMEHVAQEINVIESNTASSQLAVGYLSPQNSSPNLASQLGSANSNNIGVPANSTGVNKSNLASSALAGSSNLSGITLARPVRKSSVSALPARKRGELNAAIVGLGDDGGYGGGWVPLVTLKKVLRSVLKYLGVLWLFSQLPDLLKEILGSILKENEGTLMNLDAEQPALRFFVGNHVFAVTVHRVQLNLQVLSMKRFQQQQPQQQQSTTSTQEELSQPEINEMCDYFSRRVASEPYDVSRVASFITLLTLPVPVLREFLKLIAWKTTGVAQGTDLLPARKPSIELSLERHTEFNQDNLPDYSTAKSNIHYSRAQNVVEFGLTAVLDASQVPHVDPSGGAAWLPYCVSVRLRYSFGENHSLSFIRMEGSHGGQALWVRLGEWQKCKKMVAQTVEASGSLAGEVITQGRLRVVADNIKKTLELCLQGLKDKDGFRTSGSTGSGRT</sequence>
<reference evidence="1" key="1">
    <citation type="submission" date="2021-01" db="UniProtKB">
        <authorList>
            <consortium name="EnsemblPlants"/>
        </authorList>
    </citation>
    <scope>IDENTIFICATION</scope>
</reference>
<dbReference type="EnsemblPlants" id="Kaladp0022s0183.1.v1.1">
    <property type="protein sequence ID" value="Kaladp0022s0183.1.v1.1"/>
    <property type="gene ID" value="Kaladp0022s0183.v1.1"/>
</dbReference>
<protein>
    <recommendedName>
        <fullName evidence="3">Mediator of RNA polymerase II transcription subunit 14</fullName>
    </recommendedName>
</protein>
<dbReference type="GO" id="GO:0070847">
    <property type="term" value="C:core mediator complex"/>
    <property type="evidence" value="ECO:0007669"/>
    <property type="project" value="TreeGrafter"/>
</dbReference>